<evidence type="ECO:0000256" key="4">
    <source>
        <dbReference type="ARBA" id="ARBA00022771"/>
    </source>
</evidence>
<protein>
    <submittedName>
        <fullName evidence="9">(apollo) hypothetical protein</fullName>
    </submittedName>
</protein>
<feature type="domain" description="C2H2-type" evidence="8">
    <location>
        <begin position="105"/>
        <end position="128"/>
    </location>
</feature>
<keyword evidence="10" id="KW-1185">Reference proteome</keyword>
<dbReference type="PROSITE" id="PS50157">
    <property type="entry name" value="ZINC_FINGER_C2H2_2"/>
    <property type="match status" value="3"/>
</dbReference>
<evidence type="ECO:0000256" key="6">
    <source>
        <dbReference type="ARBA" id="ARBA00023242"/>
    </source>
</evidence>
<dbReference type="PROSITE" id="PS00028">
    <property type="entry name" value="ZINC_FINGER_C2H2_1"/>
    <property type="match status" value="3"/>
</dbReference>
<keyword evidence="3" id="KW-0677">Repeat</keyword>
<keyword evidence="4 7" id="KW-0863">Zinc-finger</keyword>
<keyword evidence="5" id="KW-0862">Zinc</keyword>
<dbReference type="GO" id="GO:0000978">
    <property type="term" value="F:RNA polymerase II cis-regulatory region sequence-specific DNA binding"/>
    <property type="evidence" value="ECO:0007669"/>
    <property type="project" value="TreeGrafter"/>
</dbReference>
<evidence type="ECO:0000259" key="8">
    <source>
        <dbReference type="PROSITE" id="PS50157"/>
    </source>
</evidence>
<dbReference type="GO" id="GO:0001228">
    <property type="term" value="F:DNA-binding transcription activator activity, RNA polymerase II-specific"/>
    <property type="evidence" value="ECO:0007669"/>
    <property type="project" value="TreeGrafter"/>
</dbReference>
<feature type="domain" description="C2H2-type" evidence="8">
    <location>
        <begin position="15"/>
        <end position="43"/>
    </location>
</feature>
<proteinExistence type="predicted"/>
<reference evidence="9" key="1">
    <citation type="submission" date="2021-04" db="EMBL/GenBank/DDBJ databases">
        <authorList>
            <person name="Tunstrom K."/>
        </authorList>
    </citation>
    <scope>NUCLEOTIDE SEQUENCE</scope>
</reference>
<gene>
    <name evidence="9" type="ORF">PAPOLLO_LOCUS12785</name>
</gene>
<comment type="subcellular location">
    <subcellularLocation>
        <location evidence="1">Nucleus</location>
    </subcellularLocation>
</comment>
<keyword evidence="6" id="KW-0539">Nucleus</keyword>
<evidence type="ECO:0000313" key="9">
    <source>
        <dbReference type="EMBL" id="CAG4995287.1"/>
    </source>
</evidence>
<organism evidence="9 10">
    <name type="scientific">Parnassius apollo</name>
    <name type="common">Apollo butterfly</name>
    <name type="synonym">Papilio apollo</name>
    <dbReference type="NCBI Taxonomy" id="110799"/>
    <lineage>
        <taxon>Eukaryota</taxon>
        <taxon>Metazoa</taxon>
        <taxon>Ecdysozoa</taxon>
        <taxon>Arthropoda</taxon>
        <taxon>Hexapoda</taxon>
        <taxon>Insecta</taxon>
        <taxon>Pterygota</taxon>
        <taxon>Neoptera</taxon>
        <taxon>Endopterygota</taxon>
        <taxon>Lepidoptera</taxon>
        <taxon>Glossata</taxon>
        <taxon>Ditrysia</taxon>
        <taxon>Papilionoidea</taxon>
        <taxon>Papilionidae</taxon>
        <taxon>Parnassiinae</taxon>
        <taxon>Parnassini</taxon>
        <taxon>Parnassius</taxon>
        <taxon>Parnassius</taxon>
    </lineage>
</organism>
<name>A0A8S3X0T9_PARAO</name>
<evidence type="ECO:0000256" key="2">
    <source>
        <dbReference type="ARBA" id="ARBA00022723"/>
    </source>
</evidence>
<dbReference type="InterPro" id="IPR013087">
    <property type="entry name" value="Znf_C2H2_type"/>
</dbReference>
<dbReference type="Proteomes" id="UP000691718">
    <property type="component" value="Unassembled WGS sequence"/>
</dbReference>
<dbReference type="OrthoDB" id="7852576at2759"/>
<accession>A0A8S3X0T9</accession>
<dbReference type="PANTHER" id="PTHR24376:SF235">
    <property type="entry name" value="C2H2-TYPE DOMAIN-CONTAINING PROTEIN"/>
    <property type="match status" value="1"/>
</dbReference>
<sequence length="147" mass="17069">MSSGQSLYHTLSPRFQCSMCKKSYPTKKATRDHFNYHHLGKKSYKCPICNKVMVTKAWVEKHMTRIHGVKTEKPTTQVYEQCGNAFADRKTWIQQKITHSGAKPRPCGICQMTFKYKASLYKHRKRVHNMAIVDKVVELMDTQNVGM</sequence>
<dbReference type="GO" id="GO:0008270">
    <property type="term" value="F:zinc ion binding"/>
    <property type="evidence" value="ECO:0007669"/>
    <property type="project" value="UniProtKB-KW"/>
</dbReference>
<feature type="domain" description="C2H2-type" evidence="8">
    <location>
        <begin position="44"/>
        <end position="72"/>
    </location>
</feature>
<comment type="caution">
    <text evidence="9">The sequence shown here is derived from an EMBL/GenBank/DDBJ whole genome shotgun (WGS) entry which is preliminary data.</text>
</comment>
<evidence type="ECO:0000256" key="1">
    <source>
        <dbReference type="ARBA" id="ARBA00004123"/>
    </source>
</evidence>
<dbReference type="SMART" id="SM00355">
    <property type="entry name" value="ZnF_C2H2"/>
    <property type="match status" value="3"/>
</dbReference>
<evidence type="ECO:0000256" key="5">
    <source>
        <dbReference type="ARBA" id="ARBA00022833"/>
    </source>
</evidence>
<evidence type="ECO:0000256" key="7">
    <source>
        <dbReference type="PROSITE-ProRule" id="PRU00042"/>
    </source>
</evidence>
<dbReference type="PANTHER" id="PTHR24376">
    <property type="entry name" value="ZINC FINGER PROTEIN"/>
    <property type="match status" value="1"/>
</dbReference>
<evidence type="ECO:0000313" key="10">
    <source>
        <dbReference type="Proteomes" id="UP000691718"/>
    </source>
</evidence>
<dbReference type="Pfam" id="PF00096">
    <property type="entry name" value="zf-C2H2"/>
    <property type="match status" value="2"/>
</dbReference>
<evidence type="ECO:0000256" key="3">
    <source>
        <dbReference type="ARBA" id="ARBA00022737"/>
    </source>
</evidence>
<dbReference type="AlphaFoldDB" id="A0A8S3X0T9"/>
<dbReference type="GO" id="GO:0005634">
    <property type="term" value="C:nucleus"/>
    <property type="evidence" value="ECO:0007669"/>
    <property type="project" value="UniProtKB-SubCell"/>
</dbReference>
<keyword evidence="2" id="KW-0479">Metal-binding</keyword>
<dbReference type="EMBL" id="CAJQZP010000901">
    <property type="protein sequence ID" value="CAG4995287.1"/>
    <property type="molecule type" value="Genomic_DNA"/>
</dbReference>